<proteinExistence type="predicted"/>
<feature type="compositionally biased region" description="Basic and acidic residues" evidence="1">
    <location>
        <begin position="54"/>
        <end position="63"/>
    </location>
</feature>
<dbReference type="AlphaFoldDB" id="A0A8I3AH50"/>
<protein>
    <submittedName>
        <fullName evidence="2">Uncharacterized protein</fullName>
    </submittedName>
</protein>
<gene>
    <name evidence="2" type="ORF">HYQ45_015963</name>
</gene>
<evidence type="ECO:0000313" key="3">
    <source>
        <dbReference type="Proteomes" id="UP000689129"/>
    </source>
</evidence>
<dbReference type="Proteomes" id="UP000689129">
    <property type="component" value="Unassembled WGS sequence"/>
</dbReference>
<name>A0A8I3AH50_VERLO</name>
<evidence type="ECO:0000313" key="2">
    <source>
        <dbReference type="EMBL" id="KAG7116648.1"/>
    </source>
</evidence>
<evidence type="ECO:0000256" key="1">
    <source>
        <dbReference type="SAM" id="MobiDB-lite"/>
    </source>
</evidence>
<comment type="caution">
    <text evidence="2">The sequence shown here is derived from an EMBL/GenBank/DDBJ whole genome shotgun (WGS) entry which is preliminary data.</text>
</comment>
<sequence length="79" mass="8983">MLACIVQVRPPETDDDMIRGMGFELFPSPPPGSVLAFLPLRNNLKRLPSNTFRRARDSTDRSTCDPSRPIRYSVRKPPK</sequence>
<reference evidence="2" key="1">
    <citation type="journal article" date="2021" name="Mol. Plant Pathol.">
        <title>A 20-kb lineage-specific genomic region tames virulence in pathogenic amphidiploid Verticillium longisporum.</title>
        <authorList>
            <person name="Harting R."/>
            <person name="Starke J."/>
            <person name="Kusch H."/>
            <person name="Poggeler S."/>
            <person name="Maurus I."/>
            <person name="Schluter R."/>
            <person name="Landesfeind M."/>
            <person name="Bulla I."/>
            <person name="Nowrousian M."/>
            <person name="de Jonge R."/>
            <person name="Stahlhut G."/>
            <person name="Hoff K.J."/>
            <person name="Asshauer K.P."/>
            <person name="Thurmer A."/>
            <person name="Stanke M."/>
            <person name="Daniel R."/>
            <person name="Morgenstern B."/>
            <person name="Thomma B.P.H.J."/>
            <person name="Kronstad J.W."/>
            <person name="Braus-Stromeyer S.A."/>
            <person name="Braus G.H."/>
        </authorList>
    </citation>
    <scope>NUCLEOTIDE SEQUENCE</scope>
    <source>
        <strain evidence="2">Vl32</strain>
    </source>
</reference>
<accession>A0A8I3AH50</accession>
<dbReference type="EMBL" id="JAEMWZ010000453">
    <property type="protein sequence ID" value="KAG7116648.1"/>
    <property type="molecule type" value="Genomic_DNA"/>
</dbReference>
<organism evidence="2 3">
    <name type="scientific">Verticillium longisporum</name>
    <name type="common">Verticillium dahliae var. longisporum</name>
    <dbReference type="NCBI Taxonomy" id="100787"/>
    <lineage>
        <taxon>Eukaryota</taxon>
        <taxon>Fungi</taxon>
        <taxon>Dikarya</taxon>
        <taxon>Ascomycota</taxon>
        <taxon>Pezizomycotina</taxon>
        <taxon>Sordariomycetes</taxon>
        <taxon>Hypocreomycetidae</taxon>
        <taxon>Glomerellales</taxon>
        <taxon>Plectosphaerellaceae</taxon>
        <taxon>Verticillium</taxon>
    </lineage>
</organism>
<feature type="region of interest" description="Disordered" evidence="1">
    <location>
        <begin position="53"/>
        <end position="79"/>
    </location>
</feature>